<evidence type="ECO:0000313" key="2">
    <source>
        <dbReference type="EMBL" id="GLZ80874.1"/>
    </source>
</evidence>
<dbReference type="SUPFAM" id="SSF55729">
    <property type="entry name" value="Acyl-CoA N-acyltransferases (Nat)"/>
    <property type="match status" value="1"/>
</dbReference>
<dbReference type="InterPro" id="IPR016181">
    <property type="entry name" value="Acyl_CoA_acyltransferase"/>
</dbReference>
<sequence>MRLYTPADADALAALLTGSSWPFHGRPGVDAEAARGMTGGFHGDGVRAFWIGGALGVIRLVDLGDPTAVVDLRIAAAHRGRGLGPAALRFATSYAFAGFPGLRRVEGVTRLDNTAMRAVFTRCGYVKEGHHRRAWPAAGTWHDAITYAVLREDWASGTTTPVDWAS</sequence>
<accession>A0A9W6SRY3</accession>
<dbReference type="Proteomes" id="UP001165079">
    <property type="component" value="Unassembled WGS sequence"/>
</dbReference>
<dbReference type="PROSITE" id="PS51186">
    <property type="entry name" value="GNAT"/>
    <property type="match status" value="1"/>
</dbReference>
<evidence type="ECO:0000313" key="3">
    <source>
        <dbReference type="Proteomes" id="UP001165079"/>
    </source>
</evidence>
<dbReference type="EMBL" id="BSTX01000004">
    <property type="protein sequence ID" value="GLZ80874.1"/>
    <property type="molecule type" value="Genomic_DNA"/>
</dbReference>
<dbReference type="RefSeq" id="WP_285666149.1">
    <property type="nucleotide sequence ID" value="NZ_BSTX01000004.1"/>
</dbReference>
<proteinExistence type="predicted"/>
<keyword evidence="3" id="KW-1185">Reference proteome</keyword>
<dbReference type="AlphaFoldDB" id="A0A9W6SRY3"/>
<evidence type="ECO:0000259" key="1">
    <source>
        <dbReference type="PROSITE" id="PS51186"/>
    </source>
</evidence>
<dbReference type="GO" id="GO:0008999">
    <property type="term" value="F:protein-N-terminal-alanine acetyltransferase activity"/>
    <property type="evidence" value="ECO:0007669"/>
    <property type="project" value="TreeGrafter"/>
</dbReference>
<gene>
    <name evidence="2" type="ORF">Afil01_56810</name>
</gene>
<protein>
    <recommendedName>
        <fullName evidence="1">N-acetyltransferase domain-containing protein</fullName>
    </recommendedName>
</protein>
<dbReference type="InterPro" id="IPR000182">
    <property type="entry name" value="GNAT_dom"/>
</dbReference>
<dbReference type="GO" id="GO:1990189">
    <property type="term" value="F:protein N-terminal-serine acetyltransferase activity"/>
    <property type="evidence" value="ECO:0007669"/>
    <property type="project" value="TreeGrafter"/>
</dbReference>
<dbReference type="PANTHER" id="PTHR43441:SF2">
    <property type="entry name" value="FAMILY ACETYLTRANSFERASE, PUTATIVE (AFU_ORTHOLOGUE AFUA_7G00850)-RELATED"/>
    <property type="match status" value="1"/>
</dbReference>
<dbReference type="InterPro" id="IPR051908">
    <property type="entry name" value="Ribosomal_N-acetyltransferase"/>
</dbReference>
<dbReference type="Pfam" id="PF13302">
    <property type="entry name" value="Acetyltransf_3"/>
    <property type="match status" value="1"/>
</dbReference>
<organism evidence="2 3">
    <name type="scientific">Actinorhabdospora filicis</name>
    <dbReference type="NCBI Taxonomy" id="1785913"/>
    <lineage>
        <taxon>Bacteria</taxon>
        <taxon>Bacillati</taxon>
        <taxon>Actinomycetota</taxon>
        <taxon>Actinomycetes</taxon>
        <taxon>Micromonosporales</taxon>
        <taxon>Micromonosporaceae</taxon>
        <taxon>Actinorhabdospora</taxon>
    </lineage>
</organism>
<dbReference type="PANTHER" id="PTHR43441">
    <property type="entry name" value="RIBOSOMAL-PROTEIN-SERINE ACETYLTRANSFERASE"/>
    <property type="match status" value="1"/>
</dbReference>
<comment type="caution">
    <text evidence="2">The sequence shown here is derived from an EMBL/GenBank/DDBJ whole genome shotgun (WGS) entry which is preliminary data.</text>
</comment>
<dbReference type="Gene3D" id="3.40.630.30">
    <property type="match status" value="1"/>
</dbReference>
<reference evidence="2" key="1">
    <citation type="submission" date="2023-03" db="EMBL/GenBank/DDBJ databases">
        <title>Actinorhabdospora filicis NBRC 111898.</title>
        <authorList>
            <person name="Ichikawa N."/>
            <person name="Sato H."/>
            <person name="Tonouchi N."/>
        </authorList>
    </citation>
    <scope>NUCLEOTIDE SEQUENCE</scope>
    <source>
        <strain evidence="2">NBRC 111898</strain>
    </source>
</reference>
<dbReference type="GO" id="GO:0005737">
    <property type="term" value="C:cytoplasm"/>
    <property type="evidence" value="ECO:0007669"/>
    <property type="project" value="TreeGrafter"/>
</dbReference>
<feature type="domain" description="N-acetyltransferase" evidence="1">
    <location>
        <begin position="1"/>
        <end position="152"/>
    </location>
</feature>
<name>A0A9W6SRY3_9ACTN</name>